<proteinExistence type="predicted"/>
<keyword evidence="3" id="KW-1185">Reference proteome</keyword>
<protein>
    <submittedName>
        <fullName evidence="2">Uncharacterized protein</fullName>
    </submittedName>
</protein>
<keyword evidence="1" id="KW-1133">Transmembrane helix</keyword>
<evidence type="ECO:0000313" key="2">
    <source>
        <dbReference type="EMBL" id="MBR7619612.1"/>
    </source>
</evidence>
<gene>
    <name evidence="2" type="ORF">JKL49_09455</name>
</gene>
<dbReference type="Proteomes" id="UP000622580">
    <property type="component" value="Unassembled WGS sequence"/>
</dbReference>
<comment type="caution">
    <text evidence="2">The sequence shown here is derived from an EMBL/GenBank/DDBJ whole genome shotgun (WGS) entry which is preliminary data.</text>
</comment>
<dbReference type="EMBL" id="JAGSGD010000001">
    <property type="protein sequence ID" value="MBR7619612.1"/>
    <property type="molecule type" value="Genomic_DNA"/>
</dbReference>
<evidence type="ECO:0000313" key="3">
    <source>
        <dbReference type="Proteomes" id="UP000622580"/>
    </source>
</evidence>
<sequence>MSMLILIVVVVVLLALAIWAIQKMPIPSPLNWILQVVAIIIAIFVIGQRAGLF</sequence>
<dbReference type="AlphaFoldDB" id="A0A941D124"/>
<keyword evidence="1" id="KW-0472">Membrane</keyword>
<name>A0A941D124_9CAUL</name>
<keyword evidence="1" id="KW-0812">Transmembrane</keyword>
<feature type="transmembrane region" description="Helical" evidence="1">
    <location>
        <begin position="30"/>
        <end position="47"/>
    </location>
</feature>
<dbReference type="RefSeq" id="WP_215339955.1">
    <property type="nucleotide sequence ID" value="NZ_JAGSGD010000001.1"/>
</dbReference>
<accession>A0A941D124</accession>
<evidence type="ECO:0000256" key="1">
    <source>
        <dbReference type="SAM" id="Phobius"/>
    </source>
</evidence>
<organism evidence="2 3">
    <name type="scientific">Phenylobacterium glaciei</name>
    <dbReference type="NCBI Taxonomy" id="2803784"/>
    <lineage>
        <taxon>Bacteria</taxon>
        <taxon>Pseudomonadati</taxon>
        <taxon>Pseudomonadota</taxon>
        <taxon>Alphaproteobacteria</taxon>
        <taxon>Caulobacterales</taxon>
        <taxon>Caulobacteraceae</taxon>
        <taxon>Phenylobacterium</taxon>
    </lineage>
</organism>
<reference evidence="2" key="1">
    <citation type="submission" date="2021-04" db="EMBL/GenBank/DDBJ databases">
        <title>Draft genome assembly of strain Phenylobacterium sp. 20VBR1 using MiniION and Illumina platforms.</title>
        <authorList>
            <person name="Thomas F.A."/>
            <person name="Krishnan K.P."/>
            <person name="Sinha R.K."/>
        </authorList>
    </citation>
    <scope>NUCLEOTIDE SEQUENCE</scope>
    <source>
        <strain evidence="2">20VBR1</strain>
    </source>
</reference>